<dbReference type="AlphaFoldDB" id="A0A564Y9W2"/>
<dbReference type="Pfam" id="PF10294">
    <property type="entry name" value="Methyltransf_16"/>
    <property type="match status" value="1"/>
</dbReference>
<name>A0A564Y9W2_HYMDI</name>
<reference evidence="1 2" key="1">
    <citation type="submission" date="2019-07" db="EMBL/GenBank/DDBJ databases">
        <authorList>
            <person name="Jastrzebski P J."/>
            <person name="Paukszto L."/>
            <person name="Jastrzebski P J."/>
        </authorList>
    </citation>
    <scope>NUCLEOTIDE SEQUENCE [LARGE SCALE GENOMIC DNA]</scope>
    <source>
        <strain evidence="1 2">WMS-il1</strain>
    </source>
</reference>
<dbReference type="InterPro" id="IPR019410">
    <property type="entry name" value="Methyltransf_16"/>
</dbReference>
<dbReference type="Gene3D" id="3.40.50.150">
    <property type="entry name" value="Vaccinia Virus protein VP39"/>
    <property type="match status" value="1"/>
</dbReference>
<evidence type="ECO:0000313" key="2">
    <source>
        <dbReference type="Proteomes" id="UP000321570"/>
    </source>
</evidence>
<keyword evidence="2" id="KW-1185">Reference proteome</keyword>
<proteinExistence type="predicted"/>
<dbReference type="PANTHER" id="PTHR14614">
    <property type="entry name" value="HEPATOCELLULAR CARCINOMA-ASSOCIATED ANTIGEN"/>
    <property type="match status" value="1"/>
</dbReference>
<dbReference type="Proteomes" id="UP000321570">
    <property type="component" value="Unassembled WGS sequence"/>
</dbReference>
<dbReference type="InterPro" id="IPR029063">
    <property type="entry name" value="SAM-dependent_MTases_sf"/>
</dbReference>
<protein>
    <submittedName>
        <fullName evidence="1">Uncharacterized protein</fullName>
    </submittedName>
</protein>
<dbReference type="EMBL" id="CABIJS010000111">
    <property type="protein sequence ID" value="VUZ43324.1"/>
    <property type="molecule type" value="Genomic_DNA"/>
</dbReference>
<dbReference type="CDD" id="cd02440">
    <property type="entry name" value="AdoMet_MTases"/>
    <property type="match status" value="1"/>
</dbReference>
<gene>
    <name evidence="1" type="ORF">WMSIL1_LOCUS3800</name>
</gene>
<accession>A0A564Y9W2</accession>
<evidence type="ECO:0000313" key="1">
    <source>
        <dbReference type="EMBL" id="VUZ43324.1"/>
    </source>
</evidence>
<sequence>MDLRKFTFVNRLGIPDEIKISTVCSAEYAFYPWKSSELLAQAIYSRHIDLSDRRILELGAGTGLCGIAALNNNAKNVIFTDIADPRIERNLRKNCSMNNVSSFEFLPCDWNEIPNAVLEKSFDMILASDCLFESRVVVPFVETLSLLLYKNPSVEAFIAYEDRGSSVDLKRAFRKVGLSICSHSSEEFDCIKYFLFKAMIAS</sequence>
<organism evidence="1 2">
    <name type="scientific">Hymenolepis diminuta</name>
    <name type="common">Rat tapeworm</name>
    <dbReference type="NCBI Taxonomy" id="6216"/>
    <lineage>
        <taxon>Eukaryota</taxon>
        <taxon>Metazoa</taxon>
        <taxon>Spiralia</taxon>
        <taxon>Lophotrochozoa</taxon>
        <taxon>Platyhelminthes</taxon>
        <taxon>Cestoda</taxon>
        <taxon>Eucestoda</taxon>
        <taxon>Cyclophyllidea</taxon>
        <taxon>Hymenolepididae</taxon>
        <taxon>Hymenolepis</taxon>
    </lineage>
</organism>
<dbReference type="SUPFAM" id="SSF53335">
    <property type="entry name" value="S-adenosyl-L-methionine-dependent methyltransferases"/>
    <property type="match status" value="1"/>
</dbReference>